<dbReference type="CDD" id="cd02509">
    <property type="entry name" value="GDP-M1P_Guanylyltransferase"/>
    <property type="match status" value="1"/>
</dbReference>
<gene>
    <name evidence="3" type="ORF">SAMN04488004_13220</name>
</gene>
<reference evidence="3 4" key="1">
    <citation type="submission" date="2016-10" db="EMBL/GenBank/DDBJ databases">
        <authorList>
            <person name="de Groot N.N."/>
        </authorList>
    </citation>
    <scope>NUCLEOTIDE SEQUENCE [LARGE SCALE GENOMIC DNA]</scope>
    <source>
        <strain evidence="3 4">DSM 16199</strain>
    </source>
</reference>
<keyword evidence="3" id="KW-0808">Transferase</keyword>
<keyword evidence="3" id="KW-0548">Nucleotidyltransferase</keyword>
<dbReference type="Pfam" id="PF00483">
    <property type="entry name" value="NTP_transferase"/>
    <property type="match status" value="1"/>
</dbReference>
<dbReference type="Gene3D" id="3.90.550.10">
    <property type="entry name" value="Spore Coat Polysaccharide Biosynthesis Protein SpsA, Chain A"/>
    <property type="match status" value="1"/>
</dbReference>
<dbReference type="Pfam" id="PF22640">
    <property type="entry name" value="ManC_GMP_beta-helix"/>
    <property type="match status" value="1"/>
</dbReference>
<keyword evidence="3" id="KW-0413">Isomerase</keyword>
<dbReference type="InterPro" id="IPR051161">
    <property type="entry name" value="Mannose-6P_isomerase_type2"/>
</dbReference>
<proteinExistence type="predicted"/>
<dbReference type="RefSeq" id="WP_139222693.1">
    <property type="nucleotide sequence ID" value="NZ_CAXIDI010000005.1"/>
</dbReference>
<dbReference type="PANTHER" id="PTHR46390">
    <property type="entry name" value="MANNOSE-1-PHOSPHATE GUANYLYLTRANSFERASE"/>
    <property type="match status" value="1"/>
</dbReference>
<dbReference type="SUPFAM" id="SSF53448">
    <property type="entry name" value="Nucleotide-diphospho-sugar transferases"/>
    <property type="match status" value="1"/>
</dbReference>
<name>A0A1I4J2T0_9RHOB</name>
<dbReference type="PANTHER" id="PTHR46390:SF1">
    <property type="entry name" value="MANNOSE-1-PHOSPHATE GUANYLYLTRANSFERASE"/>
    <property type="match status" value="1"/>
</dbReference>
<keyword evidence="4" id="KW-1185">Reference proteome</keyword>
<evidence type="ECO:0000313" key="3">
    <source>
        <dbReference type="EMBL" id="SFL60905.1"/>
    </source>
</evidence>
<accession>A0A1I4J2T0</accession>
<dbReference type="AlphaFoldDB" id="A0A1I4J2T0"/>
<dbReference type="GO" id="GO:0016853">
    <property type="term" value="F:isomerase activity"/>
    <property type="evidence" value="ECO:0007669"/>
    <property type="project" value="UniProtKB-KW"/>
</dbReference>
<evidence type="ECO:0000313" key="4">
    <source>
        <dbReference type="Proteomes" id="UP000199550"/>
    </source>
</evidence>
<sequence>MSKIVPVILCGGSGTRLWPMSRSQSPKQFHPVDGPGSLSFFQTTVQRHRSGIYDAPIVVTSVTHLTTVRRQLAELQCSATIIAEPVARNTGPAVLAAALKIAQTDPKSLMLVLPSDHVISGDMDGVISGPVQAAHDGRIVLFGITPTYPETGYGYIVDGGAFATHPGLRRVAHFVEKPPLKQATALVATGDAFWASGISLFAAETIISEMRRCDRKTYDAVVTSCEKGEKRTGELHLNTDALRRARSEPTERIVFENSERVVLCPANLVWNDVGSWTSIHGIGRPDAQGNVFHGDVIATDTEGALVHSQDRLVALVGVPGVIVIDTPDALLVTQRGRCQDVKKIVETLRKEERVEASRHRRREHAWGQSSNLMRSGAFDMSILRLYAGNTLEIDPLPGRRLIMVEGNVDMFDGLQRRKLSPGEHATLDTQVLSRVTNFSDKTAEVLLMTMNSSIMAGPAKSFAQVPTHVS</sequence>
<dbReference type="SUPFAM" id="SSF51182">
    <property type="entry name" value="RmlC-like cupins"/>
    <property type="match status" value="1"/>
</dbReference>
<dbReference type="InterPro" id="IPR049577">
    <property type="entry name" value="GMPP_N"/>
</dbReference>
<dbReference type="InterPro" id="IPR005835">
    <property type="entry name" value="NTP_transferase_dom"/>
</dbReference>
<dbReference type="STRING" id="195913.SAMN04488004_13220"/>
<dbReference type="Proteomes" id="UP000199550">
    <property type="component" value="Unassembled WGS sequence"/>
</dbReference>
<evidence type="ECO:0000259" key="2">
    <source>
        <dbReference type="Pfam" id="PF22640"/>
    </source>
</evidence>
<organism evidence="3 4">
    <name type="scientific">Loktanella salsilacus</name>
    <dbReference type="NCBI Taxonomy" id="195913"/>
    <lineage>
        <taxon>Bacteria</taxon>
        <taxon>Pseudomonadati</taxon>
        <taxon>Pseudomonadota</taxon>
        <taxon>Alphaproteobacteria</taxon>
        <taxon>Rhodobacterales</taxon>
        <taxon>Roseobacteraceae</taxon>
        <taxon>Loktanella</taxon>
    </lineage>
</organism>
<dbReference type="InterPro" id="IPR029044">
    <property type="entry name" value="Nucleotide-diphossugar_trans"/>
</dbReference>
<dbReference type="OrthoDB" id="9806359at2"/>
<feature type="domain" description="MannoseP isomerase/GMP-like beta-helix" evidence="2">
    <location>
        <begin position="294"/>
        <end position="348"/>
    </location>
</feature>
<protein>
    <submittedName>
        <fullName evidence="3">Mannose-1-phosphate guanylyltransferase / mannose-6-phosphate isomerase</fullName>
    </submittedName>
</protein>
<dbReference type="GO" id="GO:0004475">
    <property type="term" value="F:mannose-1-phosphate guanylyltransferase (GTP) activity"/>
    <property type="evidence" value="ECO:0007669"/>
    <property type="project" value="InterPro"/>
</dbReference>
<dbReference type="GO" id="GO:0009298">
    <property type="term" value="P:GDP-mannose biosynthetic process"/>
    <property type="evidence" value="ECO:0007669"/>
    <property type="project" value="TreeGrafter"/>
</dbReference>
<feature type="domain" description="Nucleotidyl transferase" evidence="1">
    <location>
        <begin position="6"/>
        <end position="281"/>
    </location>
</feature>
<dbReference type="InterPro" id="IPR054566">
    <property type="entry name" value="ManC/GMP-like_b-helix"/>
</dbReference>
<evidence type="ECO:0000259" key="1">
    <source>
        <dbReference type="Pfam" id="PF00483"/>
    </source>
</evidence>
<dbReference type="InterPro" id="IPR011051">
    <property type="entry name" value="RmlC_Cupin_sf"/>
</dbReference>
<dbReference type="EMBL" id="FOTF01000032">
    <property type="protein sequence ID" value="SFL60905.1"/>
    <property type="molecule type" value="Genomic_DNA"/>
</dbReference>